<name>A0A8C6AC25_MARMA</name>
<keyword evidence="2" id="KW-1185">Reference proteome</keyword>
<dbReference type="Ensembl" id="ENSMMMT00000031498.1">
    <property type="protein sequence ID" value="ENSMMMP00000027854.1"/>
    <property type="gene ID" value="ENSMMMG00000024306.1"/>
</dbReference>
<evidence type="ECO:0000313" key="1">
    <source>
        <dbReference type="Ensembl" id="ENSMMMP00000027854.1"/>
    </source>
</evidence>
<accession>A0A8C6AC25</accession>
<evidence type="ECO:0000313" key="2">
    <source>
        <dbReference type="Proteomes" id="UP000694407"/>
    </source>
</evidence>
<organism evidence="1 2">
    <name type="scientific">Marmota marmota marmota</name>
    <name type="common">Alpine marmot</name>
    <dbReference type="NCBI Taxonomy" id="9994"/>
    <lineage>
        <taxon>Eukaryota</taxon>
        <taxon>Metazoa</taxon>
        <taxon>Chordata</taxon>
        <taxon>Craniata</taxon>
        <taxon>Vertebrata</taxon>
        <taxon>Euteleostomi</taxon>
        <taxon>Mammalia</taxon>
        <taxon>Eutheria</taxon>
        <taxon>Euarchontoglires</taxon>
        <taxon>Glires</taxon>
        <taxon>Rodentia</taxon>
        <taxon>Sciuromorpha</taxon>
        <taxon>Sciuridae</taxon>
        <taxon>Xerinae</taxon>
        <taxon>Marmotini</taxon>
        <taxon>Marmota</taxon>
    </lineage>
</organism>
<protein>
    <submittedName>
        <fullName evidence="1">Uncharacterized protein</fullName>
    </submittedName>
</protein>
<dbReference type="AlphaFoldDB" id="A0A8C6AC25"/>
<reference evidence="1" key="2">
    <citation type="submission" date="2025-09" db="UniProtKB">
        <authorList>
            <consortium name="Ensembl"/>
        </authorList>
    </citation>
    <scope>IDENTIFICATION</scope>
</reference>
<dbReference type="Proteomes" id="UP000694407">
    <property type="component" value="Unplaced"/>
</dbReference>
<reference evidence="1" key="1">
    <citation type="submission" date="2025-08" db="UniProtKB">
        <authorList>
            <consortium name="Ensembl"/>
        </authorList>
    </citation>
    <scope>IDENTIFICATION</scope>
</reference>
<proteinExistence type="predicted"/>
<sequence length="63" mass="7066">LLPPFLGSLQPYWLFIKHISILPSCWDYRCVPPHLANPSGFQTPFLGVLQEVSRDSEAQVGAQ</sequence>